<dbReference type="OrthoDB" id="10012212at2759"/>
<sequence length="197" mass="22726">ILQRGGYKTIQFSKTLKIDEIIVLRMAPPQKGKQGTKGAKQIVEENVATLNFYRNMAIFSNALSLIILVFYNSTISIILYLFSCLVYIGTYQFMVYMAKPKYTDSGQLFDSGVDLNMEGGIAEHIKDIIILTAICQLTSSIISNYFWLLWLFAPARGFWILWKNILAPYFFQPGQADPEVNDKKQKKMERRMKRMNH</sequence>
<feature type="non-terminal residue" evidence="10">
    <location>
        <position position="1"/>
    </location>
</feature>
<keyword evidence="5" id="KW-0256">Endoplasmic reticulum</keyword>
<protein>
    <recommendedName>
        <fullName evidence="3">Transmembrane protein 208</fullName>
    </recommendedName>
</protein>
<feature type="transmembrane region" description="Helical" evidence="9">
    <location>
        <begin position="78"/>
        <end position="98"/>
    </location>
</feature>
<keyword evidence="6 9" id="KW-1133">Transmembrane helix</keyword>
<evidence type="ECO:0000256" key="5">
    <source>
        <dbReference type="ARBA" id="ARBA00022824"/>
    </source>
</evidence>
<organism evidence="10 11">
    <name type="scientific">Oryctes borbonicus</name>
    <dbReference type="NCBI Taxonomy" id="1629725"/>
    <lineage>
        <taxon>Eukaryota</taxon>
        <taxon>Metazoa</taxon>
        <taxon>Ecdysozoa</taxon>
        <taxon>Arthropoda</taxon>
        <taxon>Hexapoda</taxon>
        <taxon>Insecta</taxon>
        <taxon>Pterygota</taxon>
        <taxon>Neoptera</taxon>
        <taxon>Endopterygota</taxon>
        <taxon>Coleoptera</taxon>
        <taxon>Polyphaga</taxon>
        <taxon>Scarabaeiformia</taxon>
        <taxon>Scarabaeidae</taxon>
        <taxon>Dynastinae</taxon>
        <taxon>Oryctes</taxon>
    </lineage>
</organism>
<dbReference type="GO" id="GO:0005789">
    <property type="term" value="C:endoplasmic reticulum membrane"/>
    <property type="evidence" value="ECO:0007669"/>
    <property type="project" value="UniProtKB-SubCell"/>
</dbReference>
<reference evidence="10 11" key="1">
    <citation type="submission" date="2015-09" db="EMBL/GenBank/DDBJ databases">
        <title>Draft genome of the scarab beetle Oryctes borbonicus.</title>
        <authorList>
            <person name="Meyer J.M."/>
            <person name="Markov G.V."/>
            <person name="Baskaran P."/>
            <person name="Herrmann M."/>
            <person name="Sommer R.J."/>
            <person name="Roedelsperger C."/>
        </authorList>
    </citation>
    <scope>NUCLEOTIDE SEQUENCE [LARGE SCALE GENOMIC DNA]</scope>
    <source>
        <strain evidence="10">OB123</strain>
        <tissue evidence="10">Whole animal</tissue>
    </source>
</reference>
<keyword evidence="7 9" id="KW-0472">Membrane</keyword>
<feature type="region of interest" description="Disordered" evidence="8">
    <location>
        <begin position="178"/>
        <end position="197"/>
    </location>
</feature>
<name>A0A0T6B1Z3_9SCAR</name>
<feature type="transmembrane region" description="Helical" evidence="9">
    <location>
        <begin position="128"/>
        <end position="153"/>
    </location>
</feature>
<dbReference type="InterPro" id="IPR008506">
    <property type="entry name" value="SND2/TMEM208"/>
</dbReference>
<evidence type="ECO:0000256" key="7">
    <source>
        <dbReference type="ARBA" id="ARBA00023136"/>
    </source>
</evidence>
<comment type="similarity">
    <text evidence="2">Belongs to the TMEM208 family.</text>
</comment>
<accession>A0A0T6B1Z3</accession>
<dbReference type="GO" id="GO:0005773">
    <property type="term" value="C:vacuole"/>
    <property type="evidence" value="ECO:0007669"/>
    <property type="project" value="GOC"/>
</dbReference>
<evidence type="ECO:0000313" key="11">
    <source>
        <dbReference type="Proteomes" id="UP000051574"/>
    </source>
</evidence>
<evidence type="ECO:0000313" key="10">
    <source>
        <dbReference type="EMBL" id="KRT81086.1"/>
    </source>
</evidence>
<feature type="compositionally biased region" description="Basic residues" evidence="8">
    <location>
        <begin position="184"/>
        <end position="197"/>
    </location>
</feature>
<dbReference type="PANTHER" id="PTHR13505">
    <property type="entry name" value="TRANSMEMBRANE PROTEIN 208"/>
    <property type="match status" value="1"/>
</dbReference>
<dbReference type="PANTHER" id="PTHR13505:SF7">
    <property type="entry name" value="TRANSMEMBRANE PROTEIN 208"/>
    <property type="match status" value="1"/>
</dbReference>
<dbReference type="GO" id="GO:0006624">
    <property type="term" value="P:vacuolar protein processing"/>
    <property type="evidence" value="ECO:0007669"/>
    <property type="project" value="TreeGrafter"/>
</dbReference>
<evidence type="ECO:0000256" key="8">
    <source>
        <dbReference type="SAM" id="MobiDB-lite"/>
    </source>
</evidence>
<evidence type="ECO:0000256" key="9">
    <source>
        <dbReference type="SAM" id="Phobius"/>
    </source>
</evidence>
<comment type="subcellular location">
    <subcellularLocation>
        <location evidence="1">Endoplasmic reticulum membrane</location>
        <topology evidence="1">Multi-pass membrane protein</topology>
    </subcellularLocation>
</comment>
<evidence type="ECO:0000256" key="3">
    <source>
        <dbReference type="ARBA" id="ARBA00015033"/>
    </source>
</evidence>
<evidence type="ECO:0000256" key="1">
    <source>
        <dbReference type="ARBA" id="ARBA00004477"/>
    </source>
</evidence>
<gene>
    <name evidence="10" type="ORF">AMK59_5786</name>
</gene>
<dbReference type="Proteomes" id="UP000051574">
    <property type="component" value="Unassembled WGS sequence"/>
</dbReference>
<dbReference type="EMBL" id="LJIG01016276">
    <property type="protein sequence ID" value="KRT81086.1"/>
    <property type="molecule type" value="Genomic_DNA"/>
</dbReference>
<proteinExistence type="inferred from homology"/>
<keyword evidence="11" id="KW-1185">Reference proteome</keyword>
<evidence type="ECO:0000256" key="2">
    <source>
        <dbReference type="ARBA" id="ARBA00009950"/>
    </source>
</evidence>
<evidence type="ECO:0000256" key="6">
    <source>
        <dbReference type="ARBA" id="ARBA00022989"/>
    </source>
</evidence>
<evidence type="ECO:0000256" key="4">
    <source>
        <dbReference type="ARBA" id="ARBA00022692"/>
    </source>
</evidence>
<keyword evidence="4 9" id="KW-0812">Transmembrane</keyword>
<dbReference type="Pfam" id="PF05620">
    <property type="entry name" value="TMEM208_SND2"/>
    <property type="match status" value="1"/>
</dbReference>
<dbReference type="AlphaFoldDB" id="A0A0T6B1Z3"/>
<comment type="caution">
    <text evidence="10">The sequence shown here is derived from an EMBL/GenBank/DDBJ whole genome shotgun (WGS) entry which is preliminary data.</text>
</comment>